<evidence type="ECO:0000256" key="1">
    <source>
        <dbReference type="ARBA" id="ARBA00004496"/>
    </source>
</evidence>
<dbReference type="Pfam" id="PF01300">
    <property type="entry name" value="Sua5_yciO_yrdC"/>
    <property type="match status" value="1"/>
</dbReference>
<dbReference type="GO" id="GO:0003725">
    <property type="term" value="F:double-stranded RNA binding"/>
    <property type="evidence" value="ECO:0007669"/>
    <property type="project" value="InterPro"/>
</dbReference>
<evidence type="ECO:0000256" key="11">
    <source>
        <dbReference type="ARBA" id="ARBA00048366"/>
    </source>
</evidence>
<dbReference type="SUPFAM" id="SSF55821">
    <property type="entry name" value="YrdC/RibB"/>
    <property type="match status" value="1"/>
</dbReference>
<dbReference type="GO" id="GO:0005524">
    <property type="term" value="F:ATP binding"/>
    <property type="evidence" value="ECO:0007669"/>
    <property type="project" value="UniProtKB-KW"/>
</dbReference>
<evidence type="ECO:0000259" key="12">
    <source>
        <dbReference type="PROSITE" id="PS51163"/>
    </source>
</evidence>
<evidence type="ECO:0000313" key="13">
    <source>
        <dbReference type="EMBL" id="CAM11481.1"/>
    </source>
</evidence>
<evidence type="ECO:0000256" key="5">
    <source>
        <dbReference type="ARBA" id="ARBA00022679"/>
    </source>
</evidence>
<gene>
    <name evidence="13" type="primary">sua5</name>
    <name evidence="13" type="ordered locus">PA0146</name>
</gene>
<dbReference type="PANTHER" id="PTHR17490">
    <property type="entry name" value="SUA5"/>
    <property type="match status" value="1"/>
</dbReference>
<evidence type="ECO:0000256" key="10">
    <source>
        <dbReference type="ARBA" id="ARBA00029774"/>
    </source>
</evidence>
<dbReference type="eggNOG" id="COG0009">
    <property type="taxonomic scope" value="Bacteria"/>
</dbReference>
<reference evidence="13 14" key="1">
    <citation type="journal article" date="2008" name="J. Bacteriol.">
        <title>Comparative genome analysis of 'Candidatus Phytoplasma australiense' (subgroup tuf-Australia I; rp-A) and 'Ca. Phytoplasma asteris' strains OY-M and AY-WB.</title>
        <authorList>
            <person name="Tran-Nguyen L.T."/>
            <person name="Kube M."/>
            <person name="Schneider B."/>
            <person name="Reinhardt R."/>
            <person name="Gibb K.S."/>
        </authorList>
    </citation>
    <scope>NUCLEOTIDE SEQUENCE [LARGE SCALE GENOMIC DNA]</scope>
</reference>
<dbReference type="STRING" id="59748.PA0146"/>
<dbReference type="InterPro" id="IPR017945">
    <property type="entry name" value="DHBP_synth_RibB-like_a/b_dom"/>
</dbReference>
<evidence type="ECO:0000256" key="6">
    <source>
        <dbReference type="ARBA" id="ARBA00022694"/>
    </source>
</evidence>
<dbReference type="GO" id="GO:0061710">
    <property type="term" value="F:L-threonylcarbamoyladenylate synthase"/>
    <property type="evidence" value="ECO:0007669"/>
    <property type="project" value="UniProtKB-EC"/>
</dbReference>
<dbReference type="PANTHER" id="PTHR17490:SF16">
    <property type="entry name" value="THREONYLCARBAMOYL-AMP SYNTHASE"/>
    <property type="match status" value="1"/>
</dbReference>
<keyword evidence="6" id="KW-0819">tRNA processing</keyword>
<evidence type="ECO:0000256" key="4">
    <source>
        <dbReference type="ARBA" id="ARBA00022490"/>
    </source>
</evidence>
<comment type="catalytic activity">
    <reaction evidence="11">
        <text>L-threonine + hydrogencarbonate + ATP = L-threonylcarbamoyladenylate + diphosphate + H2O</text>
        <dbReference type="Rhea" id="RHEA:36407"/>
        <dbReference type="ChEBI" id="CHEBI:15377"/>
        <dbReference type="ChEBI" id="CHEBI:17544"/>
        <dbReference type="ChEBI" id="CHEBI:30616"/>
        <dbReference type="ChEBI" id="CHEBI:33019"/>
        <dbReference type="ChEBI" id="CHEBI:57926"/>
        <dbReference type="ChEBI" id="CHEBI:73682"/>
        <dbReference type="EC" id="2.7.7.87"/>
    </reaction>
</comment>
<dbReference type="GO" id="GO:0008033">
    <property type="term" value="P:tRNA processing"/>
    <property type="evidence" value="ECO:0007669"/>
    <property type="project" value="UniProtKB-KW"/>
</dbReference>
<comment type="subcellular location">
    <subcellularLocation>
        <location evidence="1">Cytoplasm</location>
    </subcellularLocation>
</comment>
<evidence type="ECO:0000313" key="14">
    <source>
        <dbReference type="Proteomes" id="UP000008323"/>
    </source>
</evidence>
<evidence type="ECO:0000256" key="9">
    <source>
        <dbReference type="ARBA" id="ARBA00022840"/>
    </source>
</evidence>
<protein>
    <recommendedName>
        <fullName evidence="10">L-threonylcarbamoyladenylate synthase</fullName>
        <ecNumber evidence="3">2.7.7.87</ecNumber>
    </recommendedName>
    <alternativeName>
        <fullName evidence="10">L-threonylcarbamoyladenylate synthase</fullName>
    </alternativeName>
</protein>
<dbReference type="GO" id="GO:0000049">
    <property type="term" value="F:tRNA binding"/>
    <property type="evidence" value="ECO:0007669"/>
    <property type="project" value="TreeGrafter"/>
</dbReference>
<dbReference type="AlphaFoldDB" id="B1V949"/>
<dbReference type="KEGG" id="pal:PA0146"/>
<sequence length="188" mass="21239">MNNTKPLKNIIIFPTDTVYGMGVSLYDEKGLKEIYQLKKRSLQKNIIVLCSSLKEAQTLVKFNEISYQLATKFFPGPLTLILKTQTSYLKKTGQKTLGIRIPNHPLALSLLKKYGPLKTTSVNESGKEPLNYYNTIYQMYNNKVGFIYPNDYPILKVASTIVDATTNKLIVLRQGSISEAEIKKIAKL</sequence>
<keyword evidence="7" id="KW-0548">Nucleotidyltransferase</keyword>
<dbReference type="NCBIfam" id="TIGR00057">
    <property type="entry name" value="L-threonylcarbamoyladenylate synthase"/>
    <property type="match status" value="1"/>
</dbReference>
<dbReference type="Proteomes" id="UP000008323">
    <property type="component" value="Chromosome"/>
</dbReference>
<accession>B1V949</accession>
<dbReference type="GO" id="GO:0006450">
    <property type="term" value="P:regulation of translational fidelity"/>
    <property type="evidence" value="ECO:0007669"/>
    <property type="project" value="TreeGrafter"/>
</dbReference>
<keyword evidence="9" id="KW-0067">ATP-binding</keyword>
<evidence type="ECO:0000256" key="8">
    <source>
        <dbReference type="ARBA" id="ARBA00022741"/>
    </source>
</evidence>
<dbReference type="EMBL" id="AM422018">
    <property type="protein sequence ID" value="CAM11481.1"/>
    <property type="molecule type" value="Genomic_DNA"/>
</dbReference>
<comment type="similarity">
    <text evidence="2">Belongs to the SUA5 family.</text>
</comment>
<dbReference type="InterPro" id="IPR006070">
    <property type="entry name" value="Sua5-like_dom"/>
</dbReference>
<evidence type="ECO:0000256" key="2">
    <source>
        <dbReference type="ARBA" id="ARBA00007663"/>
    </source>
</evidence>
<evidence type="ECO:0000256" key="7">
    <source>
        <dbReference type="ARBA" id="ARBA00022695"/>
    </source>
</evidence>
<evidence type="ECO:0000256" key="3">
    <source>
        <dbReference type="ARBA" id="ARBA00012584"/>
    </source>
</evidence>
<keyword evidence="4" id="KW-0963">Cytoplasm</keyword>
<proteinExistence type="inferred from homology"/>
<keyword evidence="8" id="KW-0547">Nucleotide-binding</keyword>
<dbReference type="PROSITE" id="PS51163">
    <property type="entry name" value="YRDC"/>
    <property type="match status" value="1"/>
</dbReference>
<keyword evidence="5" id="KW-0808">Transferase</keyword>
<dbReference type="GO" id="GO:0005737">
    <property type="term" value="C:cytoplasm"/>
    <property type="evidence" value="ECO:0007669"/>
    <property type="project" value="UniProtKB-SubCell"/>
</dbReference>
<organism evidence="13 14">
    <name type="scientific">Phytoplasma australiense</name>
    <dbReference type="NCBI Taxonomy" id="59748"/>
    <lineage>
        <taxon>Bacteria</taxon>
        <taxon>Bacillati</taxon>
        <taxon>Mycoplasmatota</taxon>
        <taxon>Mollicutes</taxon>
        <taxon>Acholeplasmatales</taxon>
        <taxon>Acholeplasmataceae</taxon>
        <taxon>Candidatus Phytoplasma</taxon>
        <taxon>16SrXII (Stolbur group)</taxon>
    </lineage>
</organism>
<feature type="domain" description="YrdC-like" evidence="12">
    <location>
        <begin position="1"/>
        <end position="177"/>
    </location>
</feature>
<dbReference type="Gene3D" id="3.90.870.10">
    <property type="entry name" value="DHBP synthase"/>
    <property type="match status" value="1"/>
</dbReference>
<dbReference type="EC" id="2.7.7.87" evidence="3"/>
<name>B1V949_PHYAS</name>
<dbReference type="InterPro" id="IPR050156">
    <property type="entry name" value="TC-AMP_synthase_SUA5"/>
</dbReference>